<dbReference type="OrthoDB" id="4764652at2759"/>
<reference evidence="3 4" key="1">
    <citation type="submission" date="2017-10" db="EMBL/GenBank/DDBJ databases">
        <title>Comparative genomics in systemic dimorphic fungi from Ajellomycetaceae.</title>
        <authorList>
            <person name="Munoz J.F."/>
            <person name="Mcewen J.G."/>
            <person name="Clay O.K."/>
            <person name="Cuomo C.A."/>
        </authorList>
    </citation>
    <scope>NUCLEOTIDE SEQUENCE [LARGE SCALE GENOMIC DNA]</scope>
    <source>
        <strain evidence="3 4">UAMH5409</strain>
    </source>
</reference>
<keyword evidence="4" id="KW-1185">Reference proteome</keyword>
<gene>
    <name evidence="3" type="ORF">AJ79_02984</name>
</gene>
<keyword evidence="2" id="KW-0732">Signal</keyword>
<dbReference type="AlphaFoldDB" id="A0A2B7Y0D9"/>
<comment type="caution">
    <text evidence="3">The sequence shown here is derived from an EMBL/GenBank/DDBJ whole genome shotgun (WGS) entry which is preliminary data.</text>
</comment>
<sequence>MRLQTLALALCLFESSAHPTPEEIPDFVRGNIPPAVSPSIEPWHGKLPDLNWSRSHENGISNSTSTQPNSGATLTFFTSGARILGIAVSDKVAQRTYMGIRAFFVANGAIMFWNIVEDCAEWREGADGDVKARTKLNCIWASIATLFGFIVTVDSGIHMHARLSDYFERNAVEVPGFFVHNKRDLPVIEDHLSSLLSAEVQHVGIWDDHDNDTGFLSKRKVPRDIFSTNIQGRYLHFTYMGRASNASHFRFGYGPGPETENNRRRLRNRDSKSRFNKQFFDMGGLDLVGQTDPLNDADERIYFDARDPDQYNMIVEQVACYMTPEMMNASGINFQLYNSVHKRTVAAGAIAPFTANKRSMIDKMGPKGGIETDEKCTANSRLDVPSDEL</sequence>
<evidence type="ECO:0000313" key="3">
    <source>
        <dbReference type="EMBL" id="PGH14491.1"/>
    </source>
</evidence>
<accession>A0A2B7Y0D9</accession>
<feature type="signal peptide" evidence="2">
    <location>
        <begin position="1"/>
        <end position="17"/>
    </location>
</feature>
<feature type="chain" id="PRO_5012202884" evidence="2">
    <location>
        <begin position="18"/>
        <end position="389"/>
    </location>
</feature>
<evidence type="ECO:0000313" key="4">
    <source>
        <dbReference type="Proteomes" id="UP000223968"/>
    </source>
</evidence>
<name>A0A2B7Y0D9_9EURO</name>
<evidence type="ECO:0000256" key="1">
    <source>
        <dbReference type="SAM" id="MobiDB-lite"/>
    </source>
</evidence>
<proteinExistence type="predicted"/>
<evidence type="ECO:0000256" key="2">
    <source>
        <dbReference type="SAM" id="SignalP"/>
    </source>
</evidence>
<dbReference type="EMBL" id="PDNB01000034">
    <property type="protein sequence ID" value="PGH14491.1"/>
    <property type="molecule type" value="Genomic_DNA"/>
</dbReference>
<feature type="compositionally biased region" description="Basic and acidic residues" evidence="1">
    <location>
        <begin position="367"/>
        <end position="376"/>
    </location>
</feature>
<feature type="region of interest" description="Disordered" evidence="1">
    <location>
        <begin position="367"/>
        <end position="389"/>
    </location>
</feature>
<organism evidence="3 4">
    <name type="scientific">Helicocarpus griseus UAMH5409</name>
    <dbReference type="NCBI Taxonomy" id="1447875"/>
    <lineage>
        <taxon>Eukaryota</taxon>
        <taxon>Fungi</taxon>
        <taxon>Dikarya</taxon>
        <taxon>Ascomycota</taxon>
        <taxon>Pezizomycotina</taxon>
        <taxon>Eurotiomycetes</taxon>
        <taxon>Eurotiomycetidae</taxon>
        <taxon>Onygenales</taxon>
        <taxon>Ajellomycetaceae</taxon>
        <taxon>Helicocarpus</taxon>
    </lineage>
</organism>
<protein>
    <submittedName>
        <fullName evidence="3">Uncharacterized protein</fullName>
    </submittedName>
</protein>
<dbReference type="Proteomes" id="UP000223968">
    <property type="component" value="Unassembled WGS sequence"/>
</dbReference>